<evidence type="ECO:0000256" key="2">
    <source>
        <dbReference type="SAM" id="Phobius"/>
    </source>
</evidence>
<reference evidence="4" key="1">
    <citation type="journal article" date="2019" name="Int. J. Syst. Evol. Microbiol.">
        <title>The Global Catalogue of Microorganisms (GCM) 10K type strain sequencing project: providing services to taxonomists for standard genome sequencing and annotation.</title>
        <authorList>
            <consortium name="The Broad Institute Genomics Platform"/>
            <consortium name="The Broad Institute Genome Sequencing Center for Infectious Disease"/>
            <person name="Wu L."/>
            <person name="Ma J."/>
        </authorList>
    </citation>
    <scope>NUCLEOTIDE SEQUENCE [LARGE SCALE GENOMIC DNA]</scope>
    <source>
        <strain evidence="4">JCM 31202</strain>
    </source>
</reference>
<feature type="region of interest" description="Disordered" evidence="1">
    <location>
        <begin position="1"/>
        <end position="86"/>
    </location>
</feature>
<feature type="compositionally biased region" description="Basic residues" evidence="1">
    <location>
        <begin position="16"/>
        <end position="31"/>
    </location>
</feature>
<proteinExistence type="predicted"/>
<accession>A0ABW3F060</accession>
<dbReference type="RefSeq" id="WP_378307539.1">
    <property type="nucleotide sequence ID" value="NZ_JBHTJA010000204.1"/>
</dbReference>
<keyword evidence="2" id="KW-1133">Transmembrane helix</keyword>
<evidence type="ECO:0000256" key="1">
    <source>
        <dbReference type="SAM" id="MobiDB-lite"/>
    </source>
</evidence>
<sequence length="212" mass="22202">MTTTSRRPPRTPPKPSRGKTAAKRAPAKKPPKAPAETPVKTSAKAPAKAPVKAAKAAVETRTRPAVKPAAERTSRAGAAPGRAGQSPPRTPFILLIVGLLGGALVSLLLLNTVLAKDAFTITRLQQSNERLEERQQELELQNAQERSPEKIAERAESLGMKQYKTPVFFDADTGRPSGHEIRPVPHADAAAAGAASVIGVPGTVVPGDGAAR</sequence>
<keyword evidence="2" id="KW-0472">Membrane</keyword>
<dbReference type="EMBL" id="JBHTJA010000204">
    <property type="protein sequence ID" value="MFD0906041.1"/>
    <property type="molecule type" value="Genomic_DNA"/>
</dbReference>
<name>A0ABW3F060_9ACTN</name>
<keyword evidence="4" id="KW-1185">Reference proteome</keyword>
<feature type="transmembrane region" description="Helical" evidence="2">
    <location>
        <begin position="92"/>
        <end position="114"/>
    </location>
</feature>
<evidence type="ECO:0000313" key="3">
    <source>
        <dbReference type="EMBL" id="MFD0906041.1"/>
    </source>
</evidence>
<protein>
    <recommendedName>
        <fullName evidence="5">Cell division protein FtsL</fullName>
    </recommendedName>
</protein>
<evidence type="ECO:0008006" key="5">
    <source>
        <dbReference type="Google" id="ProtNLM"/>
    </source>
</evidence>
<dbReference type="Proteomes" id="UP001596972">
    <property type="component" value="Unassembled WGS sequence"/>
</dbReference>
<evidence type="ECO:0000313" key="4">
    <source>
        <dbReference type="Proteomes" id="UP001596972"/>
    </source>
</evidence>
<keyword evidence="2" id="KW-0812">Transmembrane</keyword>
<feature type="compositionally biased region" description="Low complexity" evidence="1">
    <location>
        <begin position="34"/>
        <end position="57"/>
    </location>
</feature>
<gene>
    <name evidence="3" type="ORF">ACFQ11_37100</name>
</gene>
<organism evidence="3 4">
    <name type="scientific">Actinomadura sediminis</name>
    <dbReference type="NCBI Taxonomy" id="1038904"/>
    <lineage>
        <taxon>Bacteria</taxon>
        <taxon>Bacillati</taxon>
        <taxon>Actinomycetota</taxon>
        <taxon>Actinomycetes</taxon>
        <taxon>Streptosporangiales</taxon>
        <taxon>Thermomonosporaceae</taxon>
        <taxon>Actinomadura</taxon>
    </lineage>
</organism>
<comment type="caution">
    <text evidence="3">The sequence shown here is derived from an EMBL/GenBank/DDBJ whole genome shotgun (WGS) entry which is preliminary data.</text>
</comment>